<feature type="compositionally biased region" description="Low complexity" evidence="1">
    <location>
        <begin position="70"/>
        <end position="85"/>
    </location>
</feature>
<reference evidence="2 3" key="1">
    <citation type="submission" date="2024-04" db="EMBL/GenBank/DDBJ databases">
        <title>Phyllosticta paracitricarpa is synonymous to the EU quarantine fungus P. citricarpa based on phylogenomic analyses.</title>
        <authorList>
            <consortium name="Lawrence Berkeley National Laboratory"/>
            <person name="Van Ingen-Buijs V.A."/>
            <person name="Van Westerhoven A.C."/>
            <person name="Haridas S."/>
            <person name="Skiadas P."/>
            <person name="Martin F."/>
            <person name="Groenewald J.Z."/>
            <person name="Crous P.W."/>
            <person name="Seidl M.F."/>
        </authorList>
    </citation>
    <scope>NUCLEOTIDE SEQUENCE [LARGE SCALE GENOMIC DNA]</scope>
    <source>
        <strain evidence="2 3">CBS 122670</strain>
    </source>
</reference>
<gene>
    <name evidence="2" type="ORF">IWX46DRAFT_584038</name>
</gene>
<organism evidence="2 3">
    <name type="scientific">Phyllosticta citricarpa</name>
    <dbReference type="NCBI Taxonomy" id="55181"/>
    <lineage>
        <taxon>Eukaryota</taxon>
        <taxon>Fungi</taxon>
        <taxon>Dikarya</taxon>
        <taxon>Ascomycota</taxon>
        <taxon>Pezizomycotina</taxon>
        <taxon>Dothideomycetes</taxon>
        <taxon>Dothideomycetes incertae sedis</taxon>
        <taxon>Botryosphaeriales</taxon>
        <taxon>Phyllostictaceae</taxon>
        <taxon>Phyllosticta</taxon>
    </lineage>
</organism>
<feature type="compositionally biased region" description="Basic and acidic residues" evidence="1">
    <location>
        <begin position="247"/>
        <end position="264"/>
    </location>
</feature>
<feature type="compositionally biased region" description="Low complexity" evidence="1">
    <location>
        <begin position="276"/>
        <end position="285"/>
    </location>
</feature>
<feature type="compositionally biased region" description="Basic residues" evidence="1">
    <location>
        <begin position="265"/>
        <end position="275"/>
    </location>
</feature>
<evidence type="ECO:0000256" key="1">
    <source>
        <dbReference type="SAM" id="MobiDB-lite"/>
    </source>
</evidence>
<accession>A0ABR1LLP3</accession>
<evidence type="ECO:0000313" key="3">
    <source>
        <dbReference type="Proteomes" id="UP001365128"/>
    </source>
</evidence>
<name>A0ABR1LLP3_9PEZI</name>
<sequence length="293" mass="32025">MPNLGLGMKSTTKRERRMVKQHESLLLLERRRVSLKKLEKFGIEDGVGEVVDGACFVMEVGHERRPLLPIPSTTSSPAETTTPNPGEDSRDATQAALVVQWTCNKQLAPLSRSVPRTHVPHHTLPRWPTSSRAESLIRTTVTNHGQGPNFGPMPLSCDLIGFLTSFHQPLFAALLLPRKEKAASPVSTSLISITVLKLTRMLAAREARVAPTARVTVPPNSPASSPGTAHQDAHSRTTGEISAARTASEDDRAESAREDKDKDKGKKRRKAKAWVKKAAGWLAGKISRKHNEA</sequence>
<dbReference type="Proteomes" id="UP001365128">
    <property type="component" value="Unassembled WGS sequence"/>
</dbReference>
<dbReference type="EMBL" id="JBBPDW010000039">
    <property type="protein sequence ID" value="KAK7535563.1"/>
    <property type="molecule type" value="Genomic_DNA"/>
</dbReference>
<feature type="region of interest" description="Disordered" evidence="1">
    <location>
        <begin position="209"/>
        <end position="293"/>
    </location>
</feature>
<keyword evidence="3" id="KW-1185">Reference proteome</keyword>
<evidence type="ECO:0000313" key="2">
    <source>
        <dbReference type="EMBL" id="KAK7535563.1"/>
    </source>
</evidence>
<proteinExistence type="predicted"/>
<comment type="caution">
    <text evidence="2">The sequence shown here is derived from an EMBL/GenBank/DDBJ whole genome shotgun (WGS) entry which is preliminary data.</text>
</comment>
<protein>
    <submittedName>
        <fullName evidence="2">Uncharacterized protein</fullName>
    </submittedName>
</protein>
<feature type="region of interest" description="Disordered" evidence="1">
    <location>
        <begin position="67"/>
        <end position="90"/>
    </location>
</feature>